<protein>
    <recommendedName>
        <fullName evidence="3">DUF4280 domain-containing protein</fullName>
    </recommendedName>
</protein>
<comment type="caution">
    <text evidence="1">The sequence shown here is derived from an EMBL/GenBank/DDBJ whole genome shotgun (WGS) entry which is preliminary data.</text>
</comment>
<evidence type="ECO:0000313" key="2">
    <source>
        <dbReference type="Proteomes" id="UP000737171"/>
    </source>
</evidence>
<dbReference type="RefSeq" id="WP_173133503.1">
    <property type="nucleotide sequence ID" value="NZ_JABRWJ010000013.1"/>
</dbReference>
<reference evidence="1 2" key="1">
    <citation type="submission" date="2020-05" db="EMBL/GenBank/DDBJ databases">
        <title>Aquincola sp. isolate from soil.</title>
        <authorList>
            <person name="Han J."/>
            <person name="Kim D.-U."/>
        </authorList>
    </citation>
    <scope>NUCLEOTIDE SEQUENCE [LARGE SCALE GENOMIC DNA]</scope>
    <source>
        <strain evidence="1 2">S2</strain>
    </source>
</reference>
<sequence length="111" mass="11521">MPGYILTTSSQVMCTHGGKAVLSTSNTKVKIERMPALLESDVHAVAGCSFTLPGPKPSPCVRIEWSAGAALCKNDGTKVLVQSSVGRCISAEGATQGLAMITQTQTKVRGT</sequence>
<evidence type="ECO:0008006" key="3">
    <source>
        <dbReference type="Google" id="ProtNLM"/>
    </source>
</evidence>
<organism evidence="1 2">
    <name type="scientific">Pseudaquabacterium terrae</name>
    <dbReference type="NCBI Taxonomy" id="2732868"/>
    <lineage>
        <taxon>Bacteria</taxon>
        <taxon>Pseudomonadati</taxon>
        <taxon>Pseudomonadota</taxon>
        <taxon>Betaproteobacteria</taxon>
        <taxon>Burkholderiales</taxon>
        <taxon>Sphaerotilaceae</taxon>
        <taxon>Pseudaquabacterium</taxon>
    </lineage>
</organism>
<evidence type="ECO:0000313" key="1">
    <source>
        <dbReference type="EMBL" id="NRF71731.1"/>
    </source>
</evidence>
<dbReference type="EMBL" id="JABRWJ010000013">
    <property type="protein sequence ID" value="NRF71731.1"/>
    <property type="molecule type" value="Genomic_DNA"/>
</dbReference>
<dbReference type="Proteomes" id="UP000737171">
    <property type="component" value="Unassembled WGS sequence"/>
</dbReference>
<name>A0ABX2ESU3_9BURK</name>
<keyword evidence="2" id="KW-1185">Reference proteome</keyword>
<proteinExistence type="predicted"/>
<gene>
    <name evidence="1" type="ORF">HLB44_32560</name>
</gene>
<accession>A0ABX2ESU3</accession>